<reference evidence="2" key="2">
    <citation type="submission" date="2023-01" db="EMBL/GenBank/DDBJ databases">
        <authorList>
            <person name="Sun Q."/>
            <person name="Evtushenko L."/>
        </authorList>
    </citation>
    <scope>NUCLEOTIDE SEQUENCE</scope>
    <source>
        <strain evidence="2">VKM B-2555</strain>
    </source>
</reference>
<comment type="caution">
    <text evidence="2">The sequence shown here is derived from an EMBL/GenBank/DDBJ whole genome shotgun (WGS) entry which is preliminary data.</text>
</comment>
<protein>
    <recommendedName>
        <fullName evidence="4">Head-tail adaptor protein</fullName>
    </recommendedName>
</protein>
<reference evidence="2" key="1">
    <citation type="journal article" date="2014" name="Int. J. Syst. Evol. Microbiol.">
        <title>Complete genome sequence of Corynebacterium casei LMG S-19264T (=DSM 44701T), isolated from a smear-ripened cheese.</title>
        <authorList>
            <consortium name="US DOE Joint Genome Institute (JGI-PGF)"/>
            <person name="Walter F."/>
            <person name="Albersmeier A."/>
            <person name="Kalinowski J."/>
            <person name="Ruckert C."/>
        </authorList>
    </citation>
    <scope>NUCLEOTIDE SEQUENCE</scope>
    <source>
        <strain evidence="2">VKM B-2555</strain>
    </source>
</reference>
<proteinExistence type="predicted"/>
<evidence type="ECO:0008006" key="4">
    <source>
        <dbReference type="Google" id="ProtNLM"/>
    </source>
</evidence>
<gene>
    <name evidence="2" type="ORF">GCM10008171_32890</name>
</gene>
<evidence type="ECO:0000313" key="3">
    <source>
        <dbReference type="Proteomes" id="UP001143364"/>
    </source>
</evidence>
<name>A0A9W6JLJ4_9HYPH</name>
<evidence type="ECO:0000313" key="2">
    <source>
        <dbReference type="EMBL" id="GLK78035.1"/>
    </source>
</evidence>
<sequence length="116" mass="12400">MGGLTPAQAKRDLRGSLTRVGGPVTLRRGAGPDAPEVTFKARMTGARAVEGPAGTVSHEHTVILHADDLEGFPLPIRAKAQDAIWQDGRRFTVQQVDDQKRRVAGVLIGVELVVRG</sequence>
<dbReference type="Proteomes" id="UP001143364">
    <property type="component" value="Unassembled WGS sequence"/>
</dbReference>
<organism evidence="2 3">
    <name type="scientific">Methylopila jiangsuensis</name>
    <dbReference type="NCBI Taxonomy" id="586230"/>
    <lineage>
        <taxon>Bacteria</taxon>
        <taxon>Pseudomonadati</taxon>
        <taxon>Pseudomonadota</taxon>
        <taxon>Alphaproteobacteria</taxon>
        <taxon>Hyphomicrobiales</taxon>
        <taxon>Methylopilaceae</taxon>
        <taxon>Methylopila</taxon>
    </lineage>
</organism>
<accession>A0A9W6JLJ4</accession>
<dbReference type="EMBL" id="BSFK01000016">
    <property type="protein sequence ID" value="GLK78035.1"/>
    <property type="molecule type" value="Genomic_DNA"/>
</dbReference>
<dbReference type="RefSeq" id="WP_271205855.1">
    <property type="nucleotide sequence ID" value="NZ_BSFK01000016.1"/>
</dbReference>
<dbReference type="AlphaFoldDB" id="A0A9W6JLJ4"/>
<feature type="region of interest" description="Disordered" evidence="1">
    <location>
        <begin position="1"/>
        <end position="35"/>
    </location>
</feature>
<keyword evidence="3" id="KW-1185">Reference proteome</keyword>
<evidence type="ECO:0000256" key="1">
    <source>
        <dbReference type="SAM" id="MobiDB-lite"/>
    </source>
</evidence>